<proteinExistence type="predicted"/>
<sequence length="317" mass="34540">MGHLVAVEPLLRVDLVGAQHGPHLVIEDLGGGTGQASEPCIAQASEIHVKGFTESARSFGDLERGEAVHVNVRRRFLHGPADVDVVVAVEIGVDAPLERHLGGPEVPRLPHTLGDILKREQIGLAAEIERHRPLGEAAELALERADVRVVDVPVVNPRDRVSDHLATQLVRELRDCHHLRPASTEQGREFLDTGLLSGAHSGEHLGNNTLQRRGRVHQQRRRRVHQQRRGVVRSGIPGSGARADEHDVRPITRLDRSRDALGEVGARIVPSQRLGVGSVKHGKAHRAVEPAEWLGSELRVDREARCERVTAGLGGLA</sequence>
<feature type="compositionally biased region" description="Basic residues" evidence="1">
    <location>
        <begin position="212"/>
        <end position="231"/>
    </location>
</feature>
<dbReference type="EMBL" id="CAFBLR010000227">
    <property type="protein sequence ID" value="CAB4885028.1"/>
    <property type="molecule type" value="Genomic_DNA"/>
</dbReference>
<reference evidence="2" key="1">
    <citation type="submission" date="2020-05" db="EMBL/GenBank/DDBJ databases">
        <authorList>
            <person name="Chiriac C."/>
            <person name="Salcher M."/>
            <person name="Ghai R."/>
            <person name="Kavagutti S V."/>
        </authorList>
    </citation>
    <scope>NUCLEOTIDE SEQUENCE</scope>
</reference>
<feature type="region of interest" description="Disordered" evidence="1">
    <location>
        <begin position="201"/>
        <end position="245"/>
    </location>
</feature>
<protein>
    <submittedName>
        <fullName evidence="2">Unannotated protein</fullName>
    </submittedName>
</protein>
<accession>A0A6J7ETQ1</accession>
<evidence type="ECO:0000313" key="2">
    <source>
        <dbReference type="EMBL" id="CAB4885028.1"/>
    </source>
</evidence>
<name>A0A6J7ETQ1_9ZZZZ</name>
<evidence type="ECO:0000256" key="1">
    <source>
        <dbReference type="SAM" id="MobiDB-lite"/>
    </source>
</evidence>
<gene>
    <name evidence="2" type="ORF">UFOPK3417_01796</name>
</gene>
<dbReference type="AlphaFoldDB" id="A0A6J7ETQ1"/>
<organism evidence="2">
    <name type="scientific">freshwater metagenome</name>
    <dbReference type="NCBI Taxonomy" id="449393"/>
    <lineage>
        <taxon>unclassified sequences</taxon>
        <taxon>metagenomes</taxon>
        <taxon>ecological metagenomes</taxon>
    </lineage>
</organism>